<proteinExistence type="predicted"/>
<accession>A0A0D2PDE7</accession>
<evidence type="ECO:0000313" key="3">
    <source>
        <dbReference type="Proteomes" id="UP000054270"/>
    </source>
</evidence>
<dbReference type="OMA" id="HECVRIN"/>
<dbReference type="PANTHER" id="PTHR33112:SF12">
    <property type="entry name" value="HETEROKARYON INCOMPATIBILITY DOMAIN-CONTAINING PROTEIN"/>
    <property type="match status" value="1"/>
</dbReference>
<protein>
    <recommendedName>
        <fullName evidence="1">Heterokaryon incompatibility domain-containing protein</fullName>
    </recommendedName>
</protein>
<dbReference type="STRING" id="945553.A0A0D2PDE7"/>
<keyword evidence="3" id="KW-1185">Reference proteome</keyword>
<sequence length="607" mass="68533">MIPPLVPVPKGLAKPTDKLCDSCAALKLTPQDFVVRPGTEYLVRYSTTNVQQFGLVEDVKEKSLHCPLCRLVLRALGLGVPDEEAGVPLEVIFRWSTDGPPPYRNELHQIVHRHVVREINIGIQRQGGGVCDYHSRLDTRFRLGILANDAPTRSKSFFSRVIKDQIDFNLVRNWISICNERHKNCAGVHRALDPVKFTDVVDEIRSFRVIDVVDKCITLAPRSCQYAALSYVWGQAQPFWSSRSNIVQLEKPGALVLPENHDKIPLTIRDAILVVKELGMRYLWVDSLCIIQDDGDRMQTIEKIHVVFGASALTITAASGVNANAGLPGVHAGTDRSQLIVEIQPGFRLVLRPTKQNYTSASMYYTRGWMFQEQSLAKRNLIFIGGQVSYTCTMSNECREDEVSEDRHANPKALEWFNSSGEEETIREAEHMMSEYSDRLLTYEQDIYHAFDATITVFQRVLNANLCHGIPDVFVDWFLLWEPHALQKRRSITPSWSWSGWTGKSLPTVCENSATCSSSAFRSEEKRSTWIVWYQRTAHDSHECVRINSTRTPSEDSAATQRIQACFTFTCSQTLPTLRTLIVGKISVGISVLATLTVLYVHISFPS</sequence>
<gene>
    <name evidence="2" type="ORF">HYPSUDRAFT_205488</name>
</gene>
<name>A0A0D2PDE7_HYPSF</name>
<dbReference type="InterPro" id="IPR010730">
    <property type="entry name" value="HET"/>
</dbReference>
<dbReference type="AlphaFoldDB" id="A0A0D2PDE7"/>
<dbReference type="PANTHER" id="PTHR33112">
    <property type="entry name" value="DOMAIN PROTEIN, PUTATIVE-RELATED"/>
    <property type="match status" value="1"/>
</dbReference>
<organism evidence="2 3">
    <name type="scientific">Hypholoma sublateritium (strain FD-334 SS-4)</name>
    <dbReference type="NCBI Taxonomy" id="945553"/>
    <lineage>
        <taxon>Eukaryota</taxon>
        <taxon>Fungi</taxon>
        <taxon>Dikarya</taxon>
        <taxon>Basidiomycota</taxon>
        <taxon>Agaricomycotina</taxon>
        <taxon>Agaricomycetes</taxon>
        <taxon>Agaricomycetidae</taxon>
        <taxon>Agaricales</taxon>
        <taxon>Agaricineae</taxon>
        <taxon>Strophariaceae</taxon>
        <taxon>Hypholoma</taxon>
    </lineage>
</organism>
<feature type="domain" description="Heterokaryon incompatibility" evidence="1">
    <location>
        <begin position="226"/>
        <end position="373"/>
    </location>
</feature>
<reference evidence="3" key="1">
    <citation type="submission" date="2014-04" db="EMBL/GenBank/DDBJ databases">
        <title>Evolutionary Origins and Diversification of the Mycorrhizal Mutualists.</title>
        <authorList>
            <consortium name="DOE Joint Genome Institute"/>
            <consortium name="Mycorrhizal Genomics Consortium"/>
            <person name="Kohler A."/>
            <person name="Kuo A."/>
            <person name="Nagy L.G."/>
            <person name="Floudas D."/>
            <person name="Copeland A."/>
            <person name="Barry K.W."/>
            <person name="Cichocki N."/>
            <person name="Veneault-Fourrey C."/>
            <person name="LaButti K."/>
            <person name="Lindquist E.A."/>
            <person name="Lipzen A."/>
            <person name="Lundell T."/>
            <person name="Morin E."/>
            <person name="Murat C."/>
            <person name="Riley R."/>
            <person name="Ohm R."/>
            <person name="Sun H."/>
            <person name="Tunlid A."/>
            <person name="Henrissat B."/>
            <person name="Grigoriev I.V."/>
            <person name="Hibbett D.S."/>
            <person name="Martin F."/>
        </authorList>
    </citation>
    <scope>NUCLEOTIDE SEQUENCE [LARGE SCALE GENOMIC DNA]</scope>
    <source>
        <strain evidence="3">FD-334 SS-4</strain>
    </source>
</reference>
<evidence type="ECO:0000259" key="1">
    <source>
        <dbReference type="Pfam" id="PF06985"/>
    </source>
</evidence>
<evidence type="ECO:0000313" key="2">
    <source>
        <dbReference type="EMBL" id="KJA18230.1"/>
    </source>
</evidence>
<dbReference type="OrthoDB" id="5125733at2759"/>
<dbReference type="Pfam" id="PF06985">
    <property type="entry name" value="HET"/>
    <property type="match status" value="1"/>
</dbReference>
<dbReference type="Proteomes" id="UP000054270">
    <property type="component" value="Unassembled WGS sequence"/>
</dbReference>
<dbReference type="EMBL" id="KN817591">
    <property type="protein sequence ID" value="KJA18230.1"/>
    <property type="molecule type" value="Genomic_DNA"/>
</dbReference>